<dbReference type="InterPro" id="IPR012312">
    <property type="entry name" value="Hemerythrin-like"/>
</dbReference>
<dbReference type="Proteomes" id="UP000248168">
    <property type="component" value="Unassembled WGS sequence"/>
</dbReference>
<dbReference type="Pfam" id="PF01814">
    <property type="entry name" value="Hemerythrin"/>
    <property type="match status" value="1"/>
</dbReference>
<name>A0A330L712_9BACT</name>
<feature type="domain" description="Hemerythrin-like" evidence="1">
    <location>
        <begin position="5"/>
        <end position="127"/>
    </location>
</feature>
<reference evidence="3" key="1">
    <citation type="submission" date="2018-04" db="EMBL/GenBank/DDBJ databases">
        <authorList>
            <person name="Lucker S."/>
            <person name="Sakoula D."/>
        </authorList>
    </citation>
    <scope>NUCLEOTIDE SEQUENCE [LARGE SCALE GENOMIC DNA]</scope>
</reference>
<dbReference type="OrthoDB" id="5455720at2"/>
<sequence length="137" mass="15353">MAGLIQELKEHHVHLLSILQLAKLNGFATLETRELLRSARTTLLDHLRKEDLELYPVLRTAAAKNPAVKGTLDTFAADMADTSNLAIAFFKKCDQGGTDHDLSKEFGLLIAKLRSRIRREEELLYPLFEQLTAKPAA</sequence>
<proteinExistence type="predicted"/>
<organism evidence="2 3">
    <name type="scientific">Nitrospira lenta</name>
    <dbReference type="NCBI Taxonomy" id="1436998"/>
    <lineage>
        <taxon>Bacteria</taxon>
        <taxon>Pseudomonadati</taxon>
        <taxon>Nitrospirota</taxon>
        <taxon>Nitrospiria</taxon>
        <taxon>Nitrospirales</taxon>
        <taxon>Nitrospiraceae</taxon>
        <taxon>Nitrospira</taxon>
    </lineage>
</organism>
<accession>A0A330L712</accession>
<dbReference type="EMBL" id="OUNR01000016">
    <property type="protein sequence ID" value="SPP65474.1"/>
    <property type="molecule type" value="Genomic_DNA"/>
</dbReference>
<dbReference type="RefSeq" id="WP_121989749.1">
    <property type="nucleotide sequence ID" value="NZ_OUNR01000016.1"/>
</dbReference>
<keyword evidence="3" id="KW-1185">Reference proteome</keyword>
<gene>
    <name evidence="2" type="ORF">NITLEN_30388</name>
</gene>
<protein>
    <recommendedName>
        <fullName evidence="1">Hemerythrin-like domain-containing protein</fullName>
    </recommendedName>
</protein>
<evidence type="ECO:0000259" key="1">
    <source>
        <dbReference type="Pfam" id="PF01814"/>
    </source>
</evidence>
<evidence type="ECO:0000313" key="3">
    <source>
        <dbReference type="Proteomes" id="UP000248168"/>
    </source>
</evidence>
<evidence type="ECO:0000313" key="2">
    <source>
        <dbReference type="EMBL" id="SPP65474.1"/>
    </source>
</evidence>
<dbReference type="Gene3D" id="1.20.120.520">
    <property type="entry name" value="nmb1532 protein domain like"/>
    <property type="match status" value="1"/>
</dbReference>
<dbReference type="InParanoid" id="A0A330L712"/>
<dbReference type="AlphaFoldDB" id="A0A330L712"/>